<evidence type="ECO:0000313" key="4">
    <source>
        <dbReference type="EMBL" id="CAH3158919.1"/>
    </source>
</evidence>
<sequence length="708" mass="78913">MLVKRNGVVQNHPDMPSAYKGRVSMEATATLVIEKVTPRDNTQYRCKLFDGITNPESKIQLLVTDPPKITHIMNDTIVNDSNTVTLDCQADGKTKVNLCERPVFSSGVDYRPLNTTLIINIGDSSVIVNQTFTITCDSQANPPATYEIFREDGNNVGSNSVLTTFVSEVEENNRVTFTCKASNAYGDGPTAKITVEVYSGQVQLESSYSGSNRTVKLGSSFDFSWNYTGDLRRVEWGMKRREIYDVNVTLFILDRYGHLTPNVSQYNGRRFGSMNQQSPGQVKFTLNPIKEVDNQVFIFKFTPNNPSAPDVFDMVQLIVTVPVQFTEVPQNVTVNTSSPLFLSCDASGFPEPKIRWEKSGIHLSHTKQLNITSSNKNDAGEYVCIASNGGKQEKTVRAYVTVQYPPTIQNITTSFKKSWIGQTVTLKCLSDGVPTPTLSWYKPEGSEINRVRARENKAQVPLRGDQDFGHYKCIAANGLIPSDEKLIKINQIKKPGKASINSSESVIQATVITIRWTAPADDGGSPITGYQLILQKGETEIQKVSITDSGTTSYSFRGLKINTNYTVKLFSRNFVFEGDPTVRRIRTLFEGAPDVVEIDELQGETTDDTITLKWKEPKSNGKVITMYTVYKRVVTDGKVGQWTEVRKIRDVSVRELKITLERGKVYQFAITATNELGESLKQEKANIQQVKTEGRSGIDKEKGTWNAC</sequence>
<dbReference type="Pfam" id="PF00041">
    <property type="entry name" value="fn3"/>
    <property type="match status" value="1"/>
</dbReference>
<feature type="domain" description="Fibronectin type-III" evidence="3">
    <location>
        <begin position="592"/>
        <end position="693"/>
    </location>
</feature>
<dbReference type="InterPro" id="IPR003599">
    <property type="entry name" value="Ig_sub"/>
</dbReference>
<dbReference type="InterPro" id="IPR050964">
    <property type="entry name" value="Striated_Muscle_Regulatory"/>
</dbReference>
<dbReference type="PANTHER" id="PTHR13817">
    <property type="entry name" value="TITIN"/>
    <property type="match status" value="1"/>
</dbReference>
<dbReference type="Pfam" id="PF13895">
    <property type="entry name" value="Ig_2"/>
    <property type="match status" value="1"/>
</dbReference>
<dbReference type="SMART" id="SM00409">
    <property type="entry name" value="IG"/>
    <property type="match status" value="3"/>
</dbReference>
<gene>
    <name evidence="4" type="ORF">PMEA_00030697</name>
</gene>
<accession>A0AAU9XVC9</accession>
<dbReference type="InterPro" id="IPR036179">
    <property type="entry name" value="Ig-like_dom_sf"/>
</dbReference>
<protein>
    <submittedName>
        <fullName evidence="4">Uncharacterized protein</fullName>
    </submittedName>
</protein>
<feature type="domain" description="Ig-like" evidence="2">
    <location>
        <begin position="309"/>
        <end position="397"/>
    </location>
</feature>
<dbReference type="Proteomes" id="UP001159428">
    <property type="component" value="Unassembled WGS sequence"/>
</dbReference>
<dbReference type="SMART" id="SM00060">
    <property type="entry name" value="FN3"/>
    <property type="match status" value="2"/>
</dbReference>
<dbReference type="InterPro" id="IPR003961">
    <property type="entry name" value="FN3_dom"/>
</dbReference>
<dbReference type="InterPro" id="IPR036116">
    <property type="entry name" value="FN3_sf"/>
</dbReference>
<dbReference type="PROSITE" id="PS50835">
    <property type="entry name" value="IG_LIKE"/>
    <property type="match status" value="3"/>
</dbReference>
<dbReference type="InterPro" id="IPR013783">
    <property type="entry name" value="Ig-like_fold"/>
</dbReference>
<evidence type="ECO:0000259" key="3">
    <source>
        <dbReference type="PROSITE" id="PS50853"/>
    </source>
</evidence>
<dbReference type="CDD" id="cd00063">
    <property type="entry name" value="FN3"/>
    <property type="match status" value="2"/>
</dbReference>
<dbReference type="Gene3D" id="2.60.40.10">
    <property type="entry name" value="Immunoglobulins"/>
    <property type="match status" value="6"/>
</dbReference>
<dbReference type="EMBL" id="CALNXJ010000069">
    <property type="protein sequence ID" value="CAH3158919.1"/>
    <property type="molecule type" value="Genomic_DNA"/>
</dbReference>
<evidence type="ECO:0000313" key="5">
    <source>
        <dbReference type="Proteomes" id="UP001159428"/>
    </source>
</evidence>
<keyword evidence="5" id="KW-1185">Reference proteome</keyword>
<evidence type="ECO:0000256" key="1">
    <source>
        <dbReference type="ARBA" id="ARBA00022737"/>
    </source>
</evidence>
<feature type="domain" description="Ig-like" evidence="2">
    <location>
        <begin position="67"/>
        <end position="196"/>
    </location>
</feature>
<dbReference type="PANTHER" id="PTHR13817:SF166">
    <property type="entry name" value="NEURONAL IGCAM-RELATED"/>
    <property type="match status" value="1"/>
</dbReference>
<comment type="caution">
    <text evidence="4">The sequence shown here is derived from an EMBL/GenBank/DDBJ whole genome shotgun (WGS) entry which is preliminary data.</text>
</comment>
<dbReference type="SMART" id="SM00408">
    <property type="entry name" value="IGc2"/>
    <property type="match status" value="3"/>
</dbReference>
<dbReference type="PROSITE" id="PS50853">
    <property type="entry name" value="FN3"/>
    <property type="match status" value="2"/>
</dbReference>
<dbReference type="Pfam" id="PF13927">
    <property type="entry name" value="Ig_3"/>
    <property type="match status" value="2"/>
</dbReference>
<keyword evidence="1" id="KW-0677">Repeat</keyword>
<dbReference type="SUPFAM" id="SSF49265">
    <property type="entry name" value="Fibronectin type III"/>
    <property type="match status" value="1"/>
</dbReference>
<reference evidence="4 5" key="1">
    <citation type="submission" date="2022-05" db="EMBL/GenBank/DDBJ databases">
        <authorList>
            <consortium name="Genoscope - CEA"/>
            <person name="William W."/>
        </authorList>
    </citation>
    <scope>NUCLEOTIDE SEQUENCE [LARGE SCALE GENOMIC DNA]</scope>
</reference>
<name>A0AAU9XVC9_9CNID</name>
<feature type="domain" description="Ig-like" evidence="2">
    <location>
        <begin position="406"/>
        <end position="490"/>
    </location>
</feature>
<proteinExistence type="predicted"/>
<dbReference type="InterPro" id="IPR003598">
    <property type="entry name" value="Ig_sub2"/>
</dbReference>
<dbReference type="InterPro" id="IPR007110">
    <property type="entry name" value="Ig-like_dom"/>
</dbReference>
<dbReference type="AlphaFoldDB" id="A0AAU9XVC9"/>
<dbReference type="SUPFAM" id="SSF48726">
    <property type="entry name" value="Immunoglobulin"/>
    <property type="match status" value="4"/>
</dbReference>
<organism evidence="4 5">
    <name type="scientific">Pocillopora meandrina</name>
    <dbReference type="NCBI Taxonomy" id="46732"/>
    <lineage>
        <taxon>Eukaryota</taxon>
        <taxon>Metazoa</taxon>
        <taxon>Cnidaria</taxon>
        <taxon>Anthozoa</taxon>
        <taxon>Hexacorallia</taxon>
        <taxon>Scleractinia</taxon>
        <taxon>Astrocoeniina</taxon>
        <taxon>Pocilloporidae</taxon>
        <taxon>Pocillopora</taxon>
    </lineage>
</organism>
<feature type="domain" description="Fibronectin type-III" evidence="3">
    <location>
        <begin position="494"/>
        <end position="591"/>
    </location>
</feature>
<evidence type="ECO:0000259" key="2">
    <source>
        <dbReference type="PROSITE" id="PS50835"/>
    </source>
</evidence>